<dbReference type="AlphaFoldDB" id="A0A2M8KT72"/>
<reference evidence="2" key="1">
    <citation type="submission" date="2017-09" db="EMBL/GenBank/DDBJ databases">
        <title>Depth-based differentiation of microbial function through sediment-hosted aquifers and enrichment of novel symbionts in the deep terrestrial subsurface.</title>
        <authorList>
            <person name="Probst A.J."/>
            <person name="Ladd B."/>
            <person name="Jarett J.K."/>
            <person name="Geller-Mcgrath D.E."/>
            <person name="Sieber C.M.K."/>
            <person name="Emerson J.B."/>
            <person name="Anantharaman K."/>
            <person name="Thomas B.C."/>
            <person name="Malmstrom R."/>
            <person name="Stieglmeier M."/>
            <person name="Klingl A."/>
            <person name="Woyke T."/>
            <person name="Ryan C.M."/>
            <person name="Banfield J.F."/>
        </authorList>
    </citation>
    <scope>NUCLEOTIDE SEQUENCE [LARGE SCALE GENOMIC DNA]</scope>
</reference>
<sequence length="183" mass="20595">MTDKKYHEAPPMPQKLVSIIVLENSDLEAQSLRLAFERFWFNVNMHFIGSRKQLLEILKGNIKTEDLIFIACHGDEKEGIYTCPEEKPLSTEDVKEYANLEGKNIISLGCETGNQELGDSFLGAGVQSYIAPSGSPFGNSAFLFGVHIAYQLAQNKKSLKDAFETARSYDKESQMFKLFEKNS</sequence>
<gene>
    <name evidence="1" type="ORF">COU88_01200</name>
</gene>
<organism evidence="1 2">
    <name type="scientific">Candidatus Roizmanbacteria bacterium CG10_big_fil_rev_8_21_14_0_10_39_6</name>
    <dbReference type="NCBI Taxonomy" id="1974853"/>
    <lineage>
        <taxon>Bacteria</taxon>
        <taxon>Candidatus Roizmaniibacteriota</taxon>
    </lineage>
</organism>
<dbReference type="Proteomes" id="UP000229554">
    <property type="component" value="Unassembled WGS sequence"/>
</dbReference>
<comment type="caution">
    <text evidence="1">The sequence shown here is derived from an EMBL/GenBank/DDBJ whole genome shotgun (WGS) entry which is preliminary data.</text>
</comment>
<dbReference type="EMBL" id="PFED01000048">
    <property type="protein sequence ID" value="PJE63128.1"/>
    <property type="molecule type" value="Genomic_DNA"/>
</dbReference>
<accession>A0A2M8KT72</accession>
<name>A0A2M8KT72_9BACT</name>
<evidence type="ECO:0000313" key="2">
    <source>
        <dbReference type="Proteomes" id="UP000229554"/>
    </source>
</evidence>
<evidence type="ECO:0008006" key="3">
    <source>
        <dbReference type="Google" id="ProtNLM"/>
    </source>
</evidence>
<proteinExistence type="predicted"/>
<protein>
    <recommendedName>
        <fullName evidence="3">CHAT domain-containing protein</fullName>
    </recommendedName>
</protein>
<evidence type="ECO:0000313" key="1">
    <source>
        <dbReference type="EMBL" id="PJE63128.1"/>
    </source>
</evidence>